<evidence type="ECO:0000256" key="9">
    <source>
        <dbReference type="ARBA" id="ARBA00023136"/>
    </source>
</evidence>
<dbReference type="PANTHER" id="PTHR37468">
    <property type="entry name" value="SULFATE TRANSPORTER CYSZ"/>
    <property type="match status" value="1"/>
</dbReference>
<comment type="subcellular location">
    <subcellularLocation>
        <location evidence="1">Membrane</location>
        <topology evidence="1">Multi-pass membrane protein</topology>
    </subcellularLocation>
</comment>
<keyword evidence="2" id="KW-0813">Transport</keyword>
<dbReference type="PANTHER" id="PTHR37468:SF1">
    <property type="entry name" value="SULFATE TRANSPORTER CYSZ"/>
    <property type="match status" value="1"/>
</dbReference>
<keyword evidence="4" id="KW-0997">Cell inner membrane</keyword>
<dbReference type="GO" id="GO:0019344">
    <property type="term" value="P:cysteine biosynthetic process"/>
    <property type="evidence" value="ECO:0007669"/>
    <property type="project" value="TreeGrafter"/>
</dbReference>
<keyword evidence="7 10" id="KW-1133">Transmembrane helix</keyword>
<feature type="transmembrane region" description="Helical" evidence="10">
    <location>
        <begin position="126"/>
        <end position="150"/>
    </location>
</feature>
<evidence type="ECO:0000313" key="11">
    <source>
        <dbReference type="EMBL" id="KKW36935.1"/>
    </source>
</evidence>
<evidence type="ECO:0000256" key="3">
    <source>
        <dbReference type="ARBA" id="ARBA00022475"/>
    </source>
</evidence>
<dbReference type="GO" id="GO:0005886">
    <property type="term" value="C:plasma membrane"/>
    <property type="evidence" value="ECO:0007669"/>
    <property type="project" value="TreeGrafter"/>
</dbReference>
<keyword evidence="3" id="KW-1003">Cell membrane</keyword>
<name>A0A0G1Y195_9BACT</name>
<evidence type="ECO:0000256" key="5">
    <source>
        <dbReference type="ARBA" id="ARBA00022605"/>
    </source>
</evidence>
<dbReference type="GO" id="GO:0000103">
    <property type="term" value="P:sulfate assimilation"/>
    <property type="evidence" value="ECO:0007669"/>
    <property type="project" value="TreeGrafter"/>
</dbReference>
<reference evidence="11 12" key="1">
    <citation type="journal article" date="2015" name="Nature">
        <title>rRNA introns, odd ribosomes, and small enigmatic genomes across a large radiation of phyla.</title>
        <authorList>
            <person name="Brown C.T."/>
            <person name="Hug L.A."/>
            <person name="Thomas B.C."/>
            <person name="Sharon I."/>
            <person name="Castelle C.J."/>
            <person name="Singh A."/>
            <person name="Wilkins M.J."/>
            <person name="Williams K.H."/>
            <person name="Banfield J.F."/>
        </authorList>
    </citation>
    <scope>NUCLEOTIDE SEQUENCE [LARGE SCALE GENOMIC DNA]</scope>
</reference>
<dbReference type="InterPro" id="IPR050480">
    <property type="entry name" value="CysZ-like"/>
</dbReference>
<keyword evidence="9 10" id="KW-0472">Membrane</keyword>
<accession>A0A0G1Y195</accession>
<evidence type="ECO:0000256" key="10">
    <source>
        <dbReference type="SAM" id="Phobius"/>
    </source>
</evidence>
<evidence type="ECO:0000256" key="8">
    <source>
        <dbReference type="ARBA" id="ARBA00023032"/>
    </source>
</evidence>
<organism evidence="11 12">
    <name type="scientific">Candidatus Uhrbacteria bacterium GW2011_GWC2_53_7</name>
    <dbReference type="NCBI Taxonomy" id="1618986"/>
    <lineage>
        <taxon>Bacteria</taxon>
        <taxon>Candidatus Uhriibacteriota</taxon>
    </lineage>
</organism>
<evidence type="ECO:0000256" key="2">
    <source>
        <dbReference type="ARBA" id="ARBA00022448"/>
    </source>
</evidence>
<dbReference type="AlphaFoldDB" id="A0A0G1Y195"/>
<dbReference type="InterPro" id="IPR059112">
    <property type="entry name" value="CysZ/EI24"/>
</dbReference>
<dbReference type="GO" id="GO:0009675">
    <property type="term" value="F:high-affinity sulfate:proton symporter activity"/>
    <property type="evidence" value="ECO:0007669"/>
    <property type="project" value="TreeGrafter"/>
</dbReference>
<comment type="caution">
    <text evidence="11">The sequence shown here is derived from an EMBL/GenBank/DDBJ whole genome shotgun (WGS) entry which is preliminary data.</text>
</comment>
<evidence type="ECO:0000256" key="7">
    <source>
        <dbReference type="ARBA" id="ARBA00022989"/>
    </source>
</evidence>
<evidence type="ECO:0000313" key="12">
    <source>
        <dbReference type="Proteomes" id="UP000033865"/>
    </source>
</evidence>
<dbReference type="Pfam" id="PF07264">
    <property type="entry name" value="EI24"/>
    <property type="match status" value="1"/>
</dbReference>
<feature type="transmembrane region" description="Helical" evidence="10">
    <location>
        <begin position="62"/>
        <end position="90"/>
    </location>
</feature>
<proteinExistence type="predicted"/>
<protein>
    <submittedName>
        <fullName evidence="11">Uncharacterized protein</fullName>
    </submittedName>
</protein>
<gene>
    <name evidence="11" type="ORF">UY82_C0007G0003</name>
</gene>
<feature type="transmembrane region" description="Helical" evidence="10">
    <location>
        <begin position="156"/>
        <end position="179"/>
    </location>
</feature>
<feature type="transmembrane region" description="Helical" evidence="10">
    <location>
        <begin position="26"/>
        <end position="50"/>
    </location>
</feature>
<sequence length="240" mass="26493">MSSLQASVRELEQAWNFMWATRKRRLLVLAPVFLNLLLWATVIPMAFIFAKWAMSLSLPDAWWAAILTILAGFFAVAAAIVLALFVFAAFTTVIGAPFYGALAEDAMREVGMVIKEISWPREMARALAYTLKLGALFIVLQLGLILFNVIPGIGTVMHFIGAFVVAILLLSMEFFGEAFAKDSLPFRSRLAFLVRHHRSIIAFAIPVFFLLLVPVLNFVVPPLAVVAASRMYAQAVGGKE</sequence>
<evidence type="ECO:0000256" key="1">
    <source>
        <dbReference type="ARBA" id="ARBA00004141"/>
    </source>
</evidence>
<dbReference type="Proteomes" id="UP000033865">
    <property type="component" value="Unassembled WGS sequence"/>
</dbReference>
<keyword evidence="8" id="KW-0764">Sulfate transport</keyword>
<evidence type="ECO:0000256" key="6">
    <source>
        <dbReference type="ARBA" id="ARBA00022692"/>
    </source>
</evidence>
<evidence type="ECO:0000256" key="4">
    <source>
        <dbReference type="ARBA" id="ARBA00022519"/>
    </source>
</evidence>
<dbReference type="EMBL" id="LCRN01000007">
    <property type="protein sequence ID" value="KKW36935.1"/>
    <property type="molecule type" value="Genomic_DNA"/>
</dbReference>
<keyword evidence="6 10" id="KW-0812">Transmembrane</keyword>
<feature type="transmembrane region" description="Helical" evidence="10">
    <location>
        <begin position="200"/>
        <end position="220"/>
    </location>
</feature>
<keyword evidence="5" id="KW-0028">Amino-acid biosynthesis</keyword>